<feature type="region of interest" description="Disordered" evidence="1">
    <location>
        <begin position="577"/>
        <end position="612"/>
    </location>
</feature>
<feature type="region of interest" description="Disordered" evidence="1">
    <location>
        <begin position="486"/>
        <end position="543"/>
    </location>
</feature>
<dbReference type="EMBL" id="QJNU01000470">
    <property type="protein sequence ID" value="RYO98218.1"/>
    <property type="molecule type" value="Genomic_DNA"/>
</dbReference>
<feature type="compositionally biased region" description="Polar residues" evidence="1">
    <location>
        <begin position="236"/>
        <end position="247"/>
    </location>
</feature>
<evidence type="ECO:0000256" key="1">
    <source>
        <dbReference type="SAM" id="MobiDB-lite"/>
    </source>
</evidence>
<dbReference type="OrthoDB" id="5244050at2759"/>
<feature type="compositionally biased region" description="Polar residues" evidence="1">
    <location>
        <begin position="500"/>
        <end position="510"/>
    </location>
</feature>
<feature type="compositionally biased region" description="Acidic residues" evidence="1">
    <location>
        <begin position="870"/>
        <end position="892"/>
    </location>
</feature>
<feature type="compositionally biased region" description="Polar residues" evidence="1">
    <location>
        <begin position="577"/>
        <end position="601"/>
    </location>
</feature>
<feature type="compositionally biased region" description="Low complexity" evidence="1">
    <location>
        <begin position="270"/>
        <end position="281"/>
    </location>
</feature>
<keyword evidence="3" id="KW-1185">Reference proteome</keyword>
<feature type="compositionally biased region" description="Basic and acidic residues" evidence="1">
    <location>
        <begin position="770"/>
        <end position="779"/>
    </location>
</feature>
<feature type="compositionally biased region" description="Polar residues" evidence="1">
    <location>
        <begin position="712"/>
        <end position="728"/>
    </location>
</feature>
<feature type="region of interest" description="Disordered" evidence="1">
    <location>
        <begin position="312"/>
        <end position="469"/>
    </location>
</feature>
<feature type="region of interest" description="Disordered" evidence="1">
    <location>
        <begin position="670"/>
        <end position="972"/>
    </location>
</feature>
<dbReference type="AlphaFoldDB" id="A0A4Q4T2W2"/>
<protein>
    <submittedName>
        <fullName evidence="2">Uncharacterized protein</fullName>
    </submittedName>
</protein>
<feature type="compositionally biased region" description="Low complexity" evidence="1">
    <location>
        <begin position="490"/>
        <end position="499"/>
    </location>
</feature>
<accession>A0A4Q4T2W2</accession>
<evidence type="ECO:0000313" key="3">
    <source>
        <dbReference type="Proteomes" id="UP000293360"/>
    </source>
</evidence>
<feature type="compositionally biased region" description="Polar residues" evidence="1">
    <location>
        <begin position="350"/>
        <end position="395"/>
    </location>
</feature>
<dbReference type="STRING" id="155417.A0A4Q4T2W2"/>
<feature type="compositionally biased region" description="Low complexity" evidence="1">
    <location>
        <begin position="845"/>
        <end position="859"/>
    </location>
</feature>
<feature type="compositionally biased region" description="Polar residues" evidence="1">
    <location>
        <begin position="429"/>
        <end position="446"/>
    </location>
</feature>
<evidence type="ECO:0000313" key="2">
    <source>
        <dbReference type="EMBL" id="RYO98218.1"/>
    </source>
</evidence>
<feature type="compositionally biased region" description="Basic residues" evidence="1">
    <location>
        <begin position="1"/>
        <end position="16"/>
    </location>
</feature>
<feature type="compositionally biased region" description="Polar residues" evidence="1">
    <location>
        <begin position="525"/>
        <end position="540"/>
    </location>
</feature>
<feature type="compositionally biased region" description="Basic and acidic residues" evidence="1">
    <location>
        <begin position="806"/>
        <end position="818"/>
    </location>
</feature>
<dbReference type="Proteomes" id="UP000293360">
    <property type="component" value="Unassembled WGS sequence"/>
</dbReference>
<feature type="compositionally biased region" description="Basic and acidic residues" evidence="1">
    <location>
        <begin position="396"/>
        <end position="407"/>
    </location>
</feature>
<feature type="region of interest" description="Disordered" evidence="1">
    <location>
        <begin position="1"/>
        <end position="21"/>
    </location>
</feature>
<organism evidence="2 3">
    <name type="scientific">Monosporascus ibericus</name>
    <dbReference type="NCBI Taxonomy" id="155417"/>
    <lineage>
        <taxon>Eukaryota</taxon>
        <taxon>Fungi</taxon>
        <taxon>Dikarya</taxon>
        <taxon>Ascomycota</taxon>
        <taxon>Pezizomycotina</taxon>
        <taxon>Sordariomycetes</taxon>
        <taxon>Xylariomycetidae</taxon>
        <taxon>Xylariales</taxon>
        <taxon>Xylariales incertae sedis</taxon>
        <taxon>Monosporascus</taxon>
    </lineage>
</organism>
<proteinExistence type="predicted"/>
<feature type="compositionally biased region" description="Polar residues" evidence="1">
    <location>
        <begin position="454"/>
        <end position="469"/>
    </location>
</feature>
<feature type="compositionally biased region" description="Low complexity" evidence="1">
    <location>
        <begin position="511"/>
        <end position="524"/>
    </location>
</feature>
<feature type="compositionally biased region" description="Basic and acidic residues" evidence="1">
    <location>
        <begin position="317"/>
        <end position="329"/>
    </location>
</feature>
<reference evidence="2 3" key="1">
    <citation type="submission" date="2018-06" db="EMBL/GenBank/DDBJ databases">
        <title>Complete Genomes of Monosporascus.</title>
        <authorList>
            <person name="Robinson A.J."/>
            <person name="Natvig D.O."/>
        </authorList>
    </citation>
    <scope>NUCLEOTIDE SEQUENCE [LARGE SCALE GENOMIC DNA]</scope>
    <source>
        <strain evidence="2 3">CBS 110550</strain>
    </source>
</reference>
<feature type="region of interest" description="Disordered" evidence="1">
    <location>
        <begin position="236"/>
        <end position="284"/>
    </location>
</feature>
<comment type="caution">
    <text evidence="2">The sequence shown here is derived from an EMBL/GenBank/DDBJ whole genome shotgun (WGS) entry which is preliminary data.</text>
</comment>
<gene>
    <name evidence="2" type="ORF">DL764_007146</name>
</gene>
<name>A0A4Q4T2W2_9PEZI</name>
<sequence length="972" mass="105313">MGHRSKFTFPVPRRKPKEIPTISTPLTKAQKILGNGEINVGSLTVPKSSSRAWDEWSTGGISVSISESSAGQAANDKGHGVVEEHDDDEATERNYGHAAWENESGVIPWALRGVHGSQGTTLKGKKSIGSFKTDYVDATTDASSLRRRQSSSTIHTHYEKSNMPLSISQQTSNSAIARGLPAKAKALLDVDGGFPHGSHSKKKPSRLDFSLLTGRGRKQQRSRISQVEPILRNAESRSVVSLNSESVQSHHKGHHLPKNVAKSPPGEGYGSNLSSTGSSRLRTTDDTTRQLYDHYEQMFDWHAEFPDEESSDLVLESSRDELSNSDRKPFAPLTAPSKPVPKGSGVNWARNRSNSQDSEIIETGTTGPLGQASNLPTKNDYASSISSHYTRTSKASRTDKSFLESDRQITSVLSLSDSDSDEDGILSAAKSSPTSQQSFHDGSSASTRHRPPGSTRQSVTESRASNKSQMSGFAQINDYLTIPNAAPKASTTRTRSNNTIRASQASTNAVSTSQRSTPSPQPSRLSDQSTRTTNSYTQYGQLRDSEYTVREAKAVSFRPLASTAEAATLVSSIEVMSSQHDGVTPQRTATRSSQYSRSSDQPTPPMSPVSSNSVEFYLRSPESVRKDSVASDGEFNNARFMAVTRQEEMLLAALRKKRARMRENIIAELEDEGRGSEGSVRSGDLSDTARNSQHAPSIGGKQAVLGGRGASGQLSKLSPTRSSLSNSKAGEGGHGQRLTREQLKALRSASAPPNRTPRDRKPSIIVPDPAEAKARHERVLLYLERPATTSENGCDALGPNPAASEEEYRYEQQREGRPRSRVVRPGLGKPGFAGQQQHRPRPDLSPMSPSSGAAAAVPPVQLEKVSEDEREKDDDPDADVDEDEDEYDDVIDFDAFPTPAAYLASNSSTWVARERKETGKPGSPVSAPLTNRNKDSSKETVSGSHAKGKKSAVRLSAVGHMHSTIPYWGDDD</sequence>